<keyword evidence="1" id="KW-0808">Transferase</keyword>
<sequence>MFNYYDKCMNDVIVYEYDIVNEFDEHVISGKSRASLVRSADGWVARHVLQYRQVSSGIEGRRRFDHTINWKFWPNVLAYGNI</sequence>
<dbReference type="Proteomes" id="UP000032142">
    <property type="component" value="Unassembled WGS sequence"/>
</dbReference>
<keyword evidence="1" id="KW-0418">Kinase</keyword>
<evidence type="ECO:0000313" key="1">
    <source>
        <dbReference type="EMBL" id="KHG17472.1"/>
    </source>
</evidence>
<name>A0A0B0NXU3_GOSAR</name>
<evidence type="ECO:0000313" key="2">
    <source>
        <dbReference type="Proteomes" id="UP000032142"/>
    </source>
</evidence>
<organism evidence="1 2">
    <name type="scientific">Gossypium arboreum</name>
    <name type="common">Tree cotton</name>
    <name type="synonym">Gossypium nanking</name>
    <dbReference type="NCBI Taxonomy" id="29729"/>
    <lineage>
        <taxon>Eukaryota</taxon>
        <taxon>Viridiplantae</taxon>
        <taxon>Streptophyta</taxon>
        <taxon>Embryophyta</taxon>
        <taxon>Tracheophyta</taxon>
        <taxon>Spermatophyta</taxon>
        <taxon>Magnoliopsida</taxon>
        <taxon>eudicotyledons</taxon>
        <taxon>Gunneridae</taxon>
        <taxon>Pentapetalae</taxon>
        <taxon>rosids</taxon>
        <taxon>malvids</taxon>
        <taxon>Malvales</taxon>
        <taxon>Malvaceae</taxon>
        <taxon>Malvoideae</taxon>
        <taxon>Gossypium</taxon>
    </lineage>
</organism>
<keyword evidence="2" id="KW-1185">Reference proteome</keyword>
<gene>
    <name evidence="1" type="ORF">F383_20943</name>
</gene>
<accession>A0A0B0NXU3</accession>
<protein>
    <submittedName>
        <fullName evidence="1">Tyrosine-protein kinase Blk</fullName>
    </submittedName>
</protein>
<dbReference type="AlphaFoldDB" id="A0A0B0NXU3"/>
<reference evidence="2" key="1">
    <citation type="submission" date="2014-09" db="EMBL/GenBank/DDBJ databases">
        <authorList>
            <person name="Mudge J."/>
            <person name="Ramaraj T."/>
            <person name="Lindquist I.E."/>
            <person name="Bharti A.K."/>
            <person name="Sundararajan A."/>
            <person name="Cameron C.T."/>
            <person name="Woodward J.E."/>
            <person name="May G.D."/>
            <person name="Brubaker C."/>
            <person name="Broadhvest J."/>
            <person name="Wilkins T.A."/>
        </authorList>
    </citation>
    <scope>NUCLEOTIDE SEQUENCE</scope>
    <source>
        <strain evidence="2">cv. AKA8401</strain>
    </source>
</reference>
<proteinExistence type="predicted"/>
<dbReference type="GO" id="GO:0016301">
    <property type="term" value="F:kinase activity"/>
    <property type="evidence" value="ECO:0007669"/>
    <property type="project" value="UniProtKB-KW"/>
</dbReference>
<dbReference type="EMBL" id="KN408324">
    <property type="protein sequence ID" value="KHG17472.1"/>
    <property type="molecule type" value="Genomic_DNA"/>
</dbReference>